<evidence type="ECO:0000256" key="2">
    <source>
        <dbReference type="ARBA" id="ARBA00022801"/>
    </source>
</evidence>
<evidence type="ECO:0000313" key="5">
    <source>
        <dbReference type="EMBL" id="MCP2164579.1"/>
    </source>
</evidence>
<dbReference type="RefSeq" id="WP_253768372.1">
    <property type="nucleotide sequence ID" value="NZ_JAMTCK010000003.1"/>
</dbReference>
<dbReference type="Proteomes" id="UP001206128">
    <property type="component" value="Unassembled WGS sequence"/>
</dbReference>
<gene>
    <name evidence="5" type="ORF">LX83_001419</name>
</gene>
<dbReference type="InterPro" id="IPR033140">
    <property type="entry name" value="Lipase_GDXG_put_SER_AS"/>
</dbReference>
<organism evidence="5 6">
    <name type="scientific">Goodfellowiella coeruleoviolacea</name>
    <dbReference type="NCBI Taxonomy" id="334858"/>
    <lineage>
        <taxon>Bacteria</taxon>
        <taxon>Bacillati</taxon>
        <taxon>Actinomycetota</taxon>
        <taxon>Actinomycetes</taxon>
        <taxon>Pseudonocardiales</taxon>
        <taxon>Pseudonocardiaceae</taxon>
        <taxon>Goodfellowiella</taxon>
    </lineage>
</organism>
<sequence length="373" mass="38984">MSGPLDTIPVGVQRAVLRGLLGLPAPVRRLLAGPPVRRDGQTLAVPAQLVLRARHLGGARGLAAATPALARAAMLRDNRVVGGPPPPGVHVRALAVAGASASLPARLYWPAGLARPAPLVVFYHGGGWVVGDLDSHDHLCRFLARQAGVAVLAPHYRRAPEHPFPAAVTDALATHAFAVRQAGALGVDPRRIALAGDSAGGNLAVVTALRSRAEPGPRPVFLLLFYPAVDATRRRRSRELFAEGFLLTSRDMDWFMDHYQPDPAARADPALSVLLADDLSGLPPTYLATAGFDPLRDEDEAFAARLAEQGVPVVLRRHPDLIHGFANLFGLGGPFRDAVVEAAGALRAGLVLGASPADASPAGAPADQRAAGQ</sequence>
<dbReference type="PROSITE" id="PS01174">
    <property type="entry name" value="LIPASE_GDXG_SER"/>
    <property type="match status" value="1"/>
</dbReference>
<dbReference type="GO" id="GO:0016787">
    <property type="term" value="F:hydrolase activity"/>
    <property type="evidence" value="ECO:0007669"/>
    <property type="project" value="UniProtKB-KW"/>
</dbReference>
<evidence type="ECO:0000259" key="4">
    <source>
        <dbReference type="Pfam" id="PF07859"/>
    </source>
</evidence>
<comment type="similarity">
    <text evidence="1">Belongs to the 'GDXG' lipolytic enzyme family.</text>
</comment>
<feature type="domain" description="Alpha/beta hydrolase fold-3" evidence="4">
    <location>
        <begin position="120"/>
        <end position="326"/>
    </location>
</feature>
<dbReference type="Pfam" id="PF07859">
    <property type="entry name" value="Abhydrolase_3"/>
    <property type="match status" value="1"/>
</dbReference>
<dbReference type="SUPFAM" id="SSF53474">
    <property type="entry name" value="alpha/beta-Hydrolases"/>
    <property type="match status" value="1"/>
</dbReference>
<feature type="active site" evidence="3">
    <location>
        <position position="198"/>
    </location>
</feature>
<dbReference type="EMBL" id="JAMTCK010000003">
    <property type="protein sequence ID" value="MCP2164579.1"/>
    <property type="molecule type" value="Genomic_DNA"/>
</dbReference>
<comment type="caution">
    <text evidence="5">The sequence shown here is derived from an EMBL/GenBank/DDBJ whole genome shotgun (WGS) entry which is preliminary data.</text>
</comment>
<evidence type="ECO:0000313" key="6">
    <source>
        <dbReference type="Proteomes" id="UP001206128"/>
    </source>
</evidence>
<dbReference type="PANTHER" id="PTHR48081:SF8">
    <property type="entry name" value="ALPHA_BETA HYDROLASE FOLD-3 DOMAIN-CONTAINING PROTEIN-RELATED"/>
    <property type="match status" value="1"/>
</dbReference>
<name>A0AAE3GCF6_9PSEU</name>
<evidence type="ECO:0000256" key="1">
    <source>
        <dbReference type="ARBA" id="ARBA00010515"/>
    </source>
</evidence>
<protein>
    <submittedName>
        <fullName evidence="5">Acetyl esterase</fullName>
    </submittedName>
</protein>
<dbReference type="InterPro" id="IPR013094">
    <property type="entry name" value="AB_hydrolase_3"/>
</dbReference>
<proteinExistence type="inferred from homology"/>
<accession>A0AAE3GCF6</accession>
<dbReference type="InterPro" id="IPR050300">
    <property type="entry name" value="GDXG_lipolytic_enzyme"/>
</dbReference>
<keyword evidence="6" id="KW-1185">Reference proteome</keyword>
<dbReference type="AlphaFoldDB" id="A0AAE3GCF6"/>
<dbReference type="InterPro" id="IPR029058">
    <property type="entry name" value="AB_hydrolase_fold"/>
</dbReference>
<keyword evidence="2" id="KW-0378">Hydrolase</keyword>
<dbReference type="PANTHER" id="PTHR48081">
    <property type="entry name" value="AB HYDROLASE SUPERFAMILY PROTEIN C4A8.06C"/>
    <property type="match status" value="1"/>
</dbReference>
<reference evidence="5" key="1">
    <citation type="submission" date="2022-06" db="EMBL/GenBank/DDBJ databases">
        <title>Genomic Encyclopedia of Archaeal and Bacterial Type Strains, Phase II (KMG-II): from individual species to whole genera.</title>
        <authorList>
            <person name="Goeker M."/>
        </authorList>
    </citation>
    <scope>NUCLEOTIDE SEQUENCE</scope>
    <source>
        <strain evidence="5">DSM 43935</strain>
    </source>
</reference>
<evidence type="ECO:0000256" key="3">
    <source>
        <dbReference type="PROSITE-ProRule" id="PRU10038"/>
    </source>
</evidence>
<dbReference type="Gene3D" id="3.40.50.1820">
    <property type="entry name" value="alpha/beta hydrolase"/>
    <property type="match status" value="1"/>
</dbReference>